<sequence>MHTIISSFVEDIFASQVIRVQVISVISRSGGSWASTVPAPVDASISVALLAEPDDSRDTADTVSVPVLESNEQIKEQMKDCVSTVEVLPNTSEGTATDLASHQLVVVPLKR</sequence>
<proteinExistence type="predicted"/>
<dbReference type="EnsemblMetazoa" id="GPAI023495-RA">
    <property type="protein sequence ID" value="GPAI023495-PA"/>
    <property type="gene ID" value="GPAI023495"/>
</dbReference>
<accession>A0A1A9ZSD7</accession>
<organism evidence="1 2">
    <name type="scientific">Glossina pallidipes</name>
    <name type="common">Tsetse fly</name>
    <dbReference type="NCBI Taxonomy" id="7398"/>
    <lineage>
        <taxon>Eukaryota</taxon>
        <taxon>Metazoa</taxon>
        <taxon>Ecdysozoa</taxon>
        <taxon>Arthropoda</taxon>
        <taxon>Hexapoda</taxon>
        <taxon>Insecta</taxon>
        <taxon>Pterygota</taxon>
        <taxon>Neoptera</taxon>
        <taxon>Endopterygota</taxon>
        <taxon>Diptera</taxon>
        <taxon>Brachycera</taxon>
        <taxon>Muscomorpha</taxon>
        <taxon>Hippoboscoidea</taxon>
        <taxon>Glossinidae</taxon>
        <taxon>Glossina</taxon>
    </lineage>
</organism>
<reference evidence="2" key="1">
    <citation type="submission" date="2014-03" db="EMBL/GenBank/DDBJ databases">
        <authorList>
            <person name="Aksoy S."/>
            <person name="Warren W."/>
            <person name="Wilson R.K."/>
        </authorList>
    </citation>
    <scope>NUCLEOTIDE SEQUENCE [LARGE SCALE GENOMIC DNA]</scope>
    <source>
        <strain evidence="2">IAEA</strain>
    </source>
</reference>
<dbReference type="AlphaFoldDB" id="A0A1A9ZSD7"/>
<evidence type="ECO:0000313" key="2">
    <source>
        <dbReference type="Proteomes" id="UP000092445"/>
    </source>
</evidence>
<keyword evidence="2" id="KW-1185">Reference proteome</keyword>
<evidence type="ECO:0000313" key="1">
    <source>
        <dbReference type="EnsemblMetazoa" id="GPAI023495-PA"/>
    </source>
</evidence>
<name>A0A1A9ZSD7_GLOPL</name>
<protein>
    <submittedName>
        <fullName evidence="1">Uncharacterized protein</fullName>
    </submittedName>
</protein>
<reference evidence="1" key="2">
    <citation type="submission" date="2020-05" db="UniProtKB">
        <authorList>
            <consortium name="EnsemblMetazoa"/>
        </authorList>
    </citation>
    <scope>IDENTIFICATION</scope>
    <source>
        <strain evidence="1">IAEA</strain>
    </source>
</reference>
<dbReference type="VEuPathDB" id="VectorBase:GPAI023495"/>
<dbReference type="Proteomes" id="UP000092445">
    <property type="component" value="Unassembled WGS sequence"/>
</dbReference>